<proteinExistence type="inferred from homology"/>
<protein>
    <recommendedName>
        <fullName evidence="5">Demethylmenaquinone methyltransferase</fullName>
        <ecNumber evidence="5">2.1.1.163</ecNumber>
    </recommendedName>
</protein>
<evidence type="ECO:0000256" key="1">
    <source>
        <dbReference type="ARBA" id="ARBA00022428"/>
    </source>
</evidence>
<dbReference type="Pfam" id="PF01209">
    <property type="entry name" value="Ubie_methyltran"/>
    <property type="match status" value="1"/>
</dbReference>
<keyword evidence="2 5" id="KW-0489">Methyltransferase</keyword>
<keyword evidence="7" id="KW-1185">Reference proteome</keyword>
<dbReference type="PANTHER" id="PTHR43591">
    <property type="entry name" value="METHYLTRANSFERASE"/>
    <property type="match status" value="1"/>
</dbReference>
<sequence>MTKYAHDEILPFEGSGQDKKHQVEHMFDDIAPKYDFLNRFLSLGIDQHWRKKAIKRLAKGQPKQILDVATGTGDVAIMTYNMLQPDNIIGIDISQGMLQIGREKIAKAGLSGHISLRQADSATLPFEADSFDAITVAFGVRNFQDLEKGLSEMHRVLKPGGKLIVLEFSRPHNALFKGLYNFYMNVVTPAMGNLFSKNKEAYSYLNKSARAFPERNDFIRILNGVHFKDTLFKALTLGICCIYEGRK</sequence>
<dbReference type="InterPro" id="IPR029063">
    <property type="entry name" value="SAM-dependent_MTases_sf"/>
</dbReference>
<keyword evidence="4 5" id="KW-0949">S-adenosyl-L-methionine</keyword>
<dbReference type="UniPathway" id="UPA00079">
    <property type="reaction ID" value="UER00169"/>
</dbReference>
<dbReference type="HAMAP" id="MF_01813">
    <property type="entry name" value="MenG_UbiE_methyltr"/>
    <property type="match status" value="1"/>
</dbReference>
<evidence type="ECO:0000256" key="4">
    <source>
        <dbReference type="ARBA" id="ARBA00022691"/>
    </source>
</evidence>
<dbReference type="EMBL" id="CP042434">
    <property type="protein sequence ID" value="QEC74290.1"/>
    <property type="molecule type" value="Genomic_DNA"/>
</dbReference>
<dbReference type="GO" id="GO:0043770">
    <property type="term" value="F:demethylmenaquinone methyltransferase activity"/>
    <property type="evidence" value="ECO:0007669"/>
    <property type="project" value="UniProtKB-UniRule"/>
</dbReference>
<accession>A0A5B8VS86</accession>
<dbReference type="CDD" id="cd02440">
    <property type="entry name" value="AdoMet_MTases"/>
    <property type="match status" value="1"/>
</dbReference>
<comment type="pathway">
    <text evidence="5">Quinol/quinone metabolism; menaquinone biosynthesis; menaquinol from 1,4-dihydroxy-2-naphthoate: step 2/2.</text>
</comment>
<dbReference type="KEGG" id="agi:FSB73_13545"/>
<comment type="similarity">
    <text evidence="5">Belongs to the class I-like SAM-binding methyltransferase superfamily. MenG/UbiE family.</text>
</comment>
<feature type="binding site" evidence="5">
    <location>
        <position position="72"/>
    </location>
    <ligand>
        <name>S-adenosyl-L-methionine</name>
        <dbReference type="ChEBI" id="CHEBI:59789"/>
    </ligand>
</feature>
<organism evidence="6 7">
    <name type="scientific">Arachidicoccus ginsenosidivorans</name>
    <dbReference type="NCBI Taxonomy" id="496057"/>
    <lineage>
        <taxon>Bacteria</taxon>
        <taxon>Pseudomonadati</taxon>
        <taxon>Bacteroidota</taxon>
        <taxon>Chitinophagia</taxon>
        <taxon>Chitinophagales</taxon>
        <taxon>Chitinophagaceae</taxon>
        <taxon>Arachidicoccus</taxon>
    </lineage>
</organism>
<evidence type="ECO:0000256" key="5">
    <source>
        <dbReference type="HAMAP-Rule" id="MF_01813"/>
    </source>
</evidence>
<name>A0A5B8VS86_9BACT</name>
<comment type="function">
    <text evidence="5">Methyltransferase required for the conversion of demethylmenaquinol (DMKH2) to menaquinol (MKH2).</text>
</comment>
<comment type="caution">
    <text evidence="5">Lacks conserved residue(s) required for the propagation of feature annotation.</text>
</comment>
<reference evidence="6 7" key="1">
    <citation type="journal article" date="2017" name="Int. J. Syst. Evol. Microbiol.">
        <title>Arachidicoccus ginsenosidivorans sp. nov., with ginsenoside-converting activity isolated from ginseng cultivating soil.</title>
        <authorList>
            <person name="Siddiqi M.Z."/>
            <person name="Aslam Z."/>
            <person name="Im W.T."/>
        </authorList>
    </citation>
    <scope>NUCLEOTIDE SEQUENCE [LARGE SCALE GENOMIC DNA]</scope>
    <source>
        <strain evidence="6 7">Gsoil 809</strain>
    </source>
</reference>
<dbReference type="NCBIfam" id="TIGR01934">
    <property type="entry name" value="MenG_MenH_UbiE"/>
    <property type="match status" value="1"/>
</dbReference>
<comment type="catalytic activity">
    <reaction evidence="5">
        <text>a 2-demethylmenaquinol + S-adenosyl-L-methionine = a menaquinol + S-adenosyl-L-homocysteine + H(+)</text>
        <dbReference type="Rhea" id="RHEA:42640"/>
        <dbReference type="Rhea" id="RHEA-COMP:9539"/>
        <dbReference type="Rhea" id="RHEA-COMP:9563"/>
        <dbReference type="ChEBI" id="CHEBI:15378"/>
        <dbReference type="ChEBI" id="CHEBI:18151"/>
        <dbReference type="ChEBI" id="CHEBI:55437"/>
        <dbReference type="ChEBI" id="CHEBI:57856"/>
        <dbReference type="ChEBI" id="CHEBI:59789"/>
        <dbReference type="EC" id="2.1.1.163"/>
    </reaction>
</comment>
<dbReference type="PROSITE" id="PS01183">
    <property type="entry name" value="UBIE_1"/>
    <property type="match status" value="1"/>
</dbReference>
<dbReference type="InterPro" id="IPR004033">
    <property type="entry name" value="UbiE/COQ5_MeTrFase"/>
</dbReference>
<dbReference type="Proteomes" id="UP000321291">
    <property type="component" value="Chromosome"/>
</dbReference>
<keyword evidence="1 5" id="KW-0474">Menaquinone biosynthesis</keyword>
<evidence type="ECO:0000313" key="6">
    <source>
        <dbReference type="EMBL" id="QEC74290.1"/>
    </source>
</evidence>
<dbReference type="GO" id="GO:0009234">
    <property type="term" value="P:menaquinone biosynthetic process"/>
    <property type="evidence" value="ECO:0007669"/>
    <property type="project" value="UniProtKB-UniRule"/>
</dbReference>
<dbReference type="NCBIfam" id="NF001244">
    <property type="entry name" value="PRK00216.1-5"/>
    <property type="match status" value="1"/>
</dbReference>
<dbReference type="EC" id="2.1.1.163" evidence="5"/>
<feature type="binding site" evidence="5">
    <location>
        <begin position="120"/>
        <end position="121"/>
    </location>
    <ligand>
        <name>S-adenosyl-L-methionine</name>
        <dbReference type="ChEBI" id="CHEBI:59789"/>
    </ligand>
</feature>
<dbReference type="GO" id="GO:0032259">
    <property type="term" value="P:methylation"/>
    <property type="evidence" value="ECO:0007669"/>
    <property type="project" value="UniProtKB-KW"/>
</dbReference>
<evidence type="ECO:0000256" key="3">
    <source>
        <dbReference type="ARBA" id="ARBA00022679"/>
    </source>
</evidence>
<dbReference type="PROSITE" id="PS51608">
    <property type="entry name" value="SAM_MT_UBIE"/>
    <property type="match status" value="1"/>
</dbReference>
<dbReference type="InterPro" id="IPR023576">
    <property type="entry name" value="UbiE/COQ5_MeTrFase_CS"/>
</dbReference>
<evidence type="ECO:0000256" key="2">
    <source>
        <dbReference type="ARBA" id="ARBA00022603"/>
    </source>
</evidence>
<dbReference type="PANTHER" id="PTHR43591:SF24">
    <property type="entry name" value="2-METHOXY-6-POLYPRENYL-1,4-BENZOQUINOL METHYLASE, MITOCHONDRIAL"/>
    <property type="match status" value="1"/>
</dbReference>
<dbReference type="Gene3D" id="3.40.50.150">
    <property type="entry name" value="Vaccinia Virus protein VP39"/>
    <property type="match status" value="1"/>
</dbReference>
<dbReference type="AlphaFoldDB" id="A0A5B8VS86"/>
<keyword evidence="3 5" id="KW-0808">Transferase</keyword>
<gene>
    <name evidence="6" type="primary">ubiE</name>
    <name evidence="5" type="synonym">menG</name>
    <name evidence="6" type="ORF">FSB73_13545</name>
</gene>
<feature type="binding site" evidence="5">
    <location>
        <position position="92"/>
    </location>
    <ligand>
        <name>S-adenosyl-L-methionine</name>
        <dbReference type="ChEBI" id="CHEBI:59789"/>
    </ligand>
</feature>
<dbReference type="PROSITE" id="PS01184">
    <property type="entry name" value="UBIE_2"/>
    <property type="match status" value="1"/>
</dbReference>
<evidence type="ECO:0000313" key="7">
    <source>
        <dbReference type="Proteomes" id="UP000321291"/>
    </source>
</evidence>
<dbReference type="OrthoDB" id="9808140at2"/>
<dbReference type="SUPFAM" id="SSF53335">
    <property type="entry name" value="S-adenosyl-L-methionine-dependent methyltransferases"/>
    <property type="match status" value="1"/>
</dbReference>